<dbReference type="PANTHER" id="PTHR30603">
    <property type="entry name" value="RNA POLYMERASE SIGMA FACTOR RPO"/>
    <property type="match status" value="1"/>
</dbReference>
<feature type="domain" description="Helix-turn-helix" evidence="2">
    <location>
        <begin position="393"/>
        <end position="425"/>
    </location>
</feature>
<keyword evidence="4" id="KW-1185">Reference proteome</keyword>
<dbReference type="Gene3D" id="1.20.140.160">
    <property type="match status" value="1"/>
</dbReference>
<proteinExistence type="predicted"/>
<organism evidence="3 4">
    <name type="scientific">Ktedonobacter racemifer DSM 44963</name>
    <dbReference type="NCBI Taxonomy" id="485913"/>
    <lineage>
        <taxon>Bacteria</taxon>
        <taxon>Bacillati</taxon>
        <taxon>Chloroflexota</taxon>
        <taxon>Ktedonobacteria</taxon>
        <taxon>Ktedonobacterales</taxon>
        <taxon>Ktedonobacteraceae</taxon>
        <taxon>Ktedonobacter</taxon>
    </lineage>
</organism>
<protein>
    <submittedName>
        <fullName evidence="3">RNA polymerase sigma factor, sigma-70 family</fullName>
    </submittedName>
</protein>
<dbReference type="InterPro" id="IPR013324">
    <property type="entry name" value="RNA_pol_sigma_r3/r4-like"/>
</dbReference>
<dbReference type="eggNOG" id="COG0568">
    <property type="taxonomic scope" value="Bacteria"/>
</dbReference>
<dbReference type="Gene3D" id="1.20.120.1810">
    <property type="match status" value="1"/>
</dbReference>
<dbReference type="SUPFAM" id="SSF88659">
    <property type="entry name" value="Sigma3 and sigma4 domains of RNA polymerase sigma factors"/>
    <property type="match status" value="1"/>
</dbReference>
<dbReference type="GO" id="GO:0003700">
    <property type="term" value="F:DNA-binding transcription factor activity"/>
    <property type="evidence" value="ECO:0007669"/>
    <property type="project" value="InterPro"/>
</dbReference>
<dbReference type="PANTHER" id="PTHR30603:SF47">
    <property type="entry name" value="RNA POLYMERASE SIGMA FACTOR SIGD, CHLOROPLASTIC"/>
    <property type="match status" value="1"/>
</dbReference>
<sequence>MSTTTMILSAPEDCTDFYRQYLADISIHPPLVNNQDDRLVQQLKALRNDPTRQDEARAIVQQLIEGSLRLVIFVAARFYRYYRALDGGRFRVPLMDLIQTGNMALVECAHRYLDREAEHTDFSAYAASYIRFALRKSYIRASLFKVPQAEWDEAAEQGRLFQFYEVSSLDQPFSDESTRSLLDCLETPEPLSENTQACERAETLLARVPEREQQVVRLRYGLDPLDQRTHTYQEIADKIGASVQTCLNIEQRVLQALNAGTSFRTSSEYYSASEASSALGLSNTSFIERVKKGVIRRYVLNPEADPETQLGVYSKAEIDALAEEYQRVSERYYTLEEAAARLHLTTGGVKNWVQQGLLTRTNVPGRERYGGVYLKAEIDRIVEELEDFARNSYSLDETAARLGISKPSVHRWVREGRLRYVEHTHAPHGAYAKEDVDLLAKEQRTWRGLKRAS</sequence>
<dbReference type="RefSeq" id="WP_007908255.1">
    <property type="nucleotide sequence ID" value="NZ_ADVG01000001.1"/>
</dbReference>
<evidence type="ECO:0000313" key="4">
    <source>
        <dbReference type="Proteomes" id="UP000004508"/>
    </source>
</evidence>
<accession>D6TGH5</accession>
<dbReference type="InterPro" id="IPR041657">
    <property type="entry name" value="HTH_17"/>
</dbReference>
<dbReference type="AlphaFoldDB" id="D6TGH5"/>
<dbReference type="InterPro" id="IPR050239">
    <property type="entry name" value="Sigma-70_RNA_pol_init_factors"/>
</dbReference>
<dbReference type="OrthoDB" id="9809557at2"/>
<feature type="domain" description="RNA polymerase sigma-70 region 4" evidence="1">
    <location>
        <begin position="204"/>
        <end position="257"/>
    </location>
</feature>
<evidence type="ECO:0000259" key="2">
    <source>
        <dbReference type="Pfam" id="PF12728"/>
    </source>
</evidence>
<name>D6TGH5_KTERA</name>
<dbReference type="InterPro" id="IPR013325">
    <property type="entry name" value="RNA_pol_sigma_r2"/>
</dbReference>
<gene>
    <name evidence="3" type="ORF">Krac_12320</name>
</gene>
<dbReference type="NCBIfam" id="TIGR02937">
    <property type="entry name" value="sigma70-ECF"/>
    <property type="match status" value="1"/>
</dbReference>
<evidence type="ECO:0000313" key="3">
    <source>
        <dbReference type="EMBL" id="EFH90687.1"/>
    </source>
</evidence>
<dbReference type="InParanoid" id="D6TGH5"/>
<dbReference type="Pfam" id="PF12728">
    <property type="entry name" value="HTH_17"/>
    <property type="match status" value="1"/>
</dbReference>
<comment type="caution">
    <text evidence="3">The sequence shown here is derived from an EMBL/GenBank/DDBJ whole genome shotgun (WGS) entry which is preliminary data.</text>
</comment>
<dbReference type="Pfam" id="PF04545">
    <property type="entry name" value="Sigma70_r4"/>
    <property type="match status" value="1"/>
</dbReference>
<dbReference type="Proteomes" id="UP000004508">
    <property type="component" value="Unassembled WGS sequence"/>
</dbReference>
<dbReference type="SUPFAM" id="SSF88946">
    <property type="entry name" value="Sigma2 domain of RNA polymerase sigma factors"/>
    <property type="match status" value="1"/>
</dbReference>
<dbReference type="InterPro" id="IPR007630">
    <property type="entry name" value="RNA_pol_sigma70_r4"/>
</dbReference>
<evidence type="ECO:0000259" key="1">
    <source>
        <dbReference type="Pfam" id="PF04545"/>
    </source>
</evidence>
<dbReference type="EMBL" id="ADVG01000001">
    <property type="protein sequence ID" value="EFH90687.1"/>
    <property type="molecule type" value="Genomic_DNA"/>
</dbReference>
<dbReference type="STRING" id="485913.Krac_12320"/>
<reference evidence="3 4" key="1">
    <citation type="journal article" date="2011" name="Stand. Genomic Sci.">
        <title>Non-contiguous finished genome sequence and contextual data of the filamentous soil bacterium Ktedonobacter racemifer type strain (SOSP1-21).</title>
        <authorList>
            <person name="Chang Y.J."/>
            <person name="Land M."/>
            <person name="Hauser L."/>
            <person name="Chertkov O."/>
            <person name="Del Rio T.G."/>
            <person name="Nolan M."/>
            <person name="Copeland A."/>
            <person name="Tice H."/>
            <person name="Cheng J.F."/>
            <person name="Lucas S."/>
            <person name="Han C."/>
            <person name="Goodwin L."/>
            <person name="Pitluck S."/>
            <person name="Ivanova N."/>
            <person name="Ovchinikova G."/>
            <person name="Pati A."/>
            <person name="Chen A."/>
            <person name="Palaniappan K."/>
            <person name="Mavromatis K."/>
            <person name="Liolios K."/>
            <person name="Brettin T."/>
            <person name="Fiebig A."/>
            <person name="Rohde M."/>
            <person name="Abt B."/>
            <person name="Goker M."/>
            <person name="Detter J.C."/>
            <person name="Woyke T."/>
            <person name="Bristow J."/>
            <person name="Eisen J.A."/>
            <person name="Markowitz V."/>
            <person name="Hugenholtz P."/>
            <person name="Kyrpides N.C."/>
            <person name="Klenk H.P."/>
            <person name="Lapidus A."/>
        </authorList>
    </citation>
    <scope>NUCLEOTIDE SEQUENCE [LARGE SCALE GENOMIC DNA]</scope>
    <source>
        <strain evidence="4">DSM 44963</strain>
    </source>
</reference>
<dbReference type="GO" id="GO:0006352">
    <property type="term" value="P:DNA-templated transcription initiation"/>
    <property type="evidence" value="ECO:0007669"/>
    <property type="project" value="InterPro"/>
</dbReference>
<dbReference type="InterPro" id="IPR014284">
    <property type="entry name" value="RNA_pol_sigma-70_dom"/>
</dbReference>